<evidence type="ECO:0008006" key="2">
    <source>
        <dbReference type="Google" id="ProtNLM"/>
    </source>
</evidence>
<gene>
    <name evidence="1" type="ORF">S06H3_34915</name>
</gene>
<name>X1LJR4_9ZZZZ</name>
<dbReference type="Gene3D" id="2.60.40.10">
    <property type="entry name" value="Immunoglobulins"/>
    <property type="match status" value="1"/>
</dbReference>
<dbReference type="AlphaFoldDB" id="X1LJR4"/>
<sequence>GRFCQYKLVLQNEDCAKSPLIREIAVASTVPNLAPKVESVTVARVATASKKGFFKISYKTKDNNGDKLIYKIDFRKLTRTNWIELKDELEAASFEWDAKTVEDGRYEVRVTTSDERSNTTSTKLTGSRISDPVVVDNTGPVVKNITISTLKNNGQYRIFKIEVQDELSAIGKLEYTIDSNADWIGTVPDDLVYDTTDENFTIKIDAKKDLPKGDHVLTIKVSDAVGNTTYKTFEVNI</sequence>
<proteinExistence type="predicted"/>
<reference evidence="1" key="1">
    <citation type="journal article" date="2014" name="Front. Microbiol.">
        <title>High frequency of phylogenetically diverse reductive dehalogenase-homologous genes in deep subseafloor sedimentary metagenomes.</title>
        <authorList>
            <person name="Kawai M."/>
            <person name="Futagami T."/>
            <person name="Toyoda A."/>
            <person name="Takaki Y."/>
            <person name="Nishi S."/>
            <person name="Hori S."/>
            <person name="Arai W."/>
            <person name="Tsubouchi T."/>
            <person name="Morono Y."/>
            <person name="Uchiyama I."/>
            <person name="Ito T."/>
            <person name="Fujiyama A."/>
            <person name="Inagaki F."/>
            <person name="Takami H."/>
        </authorList>
    </citation>
    <scope>NUCLEOTIDE SEQUENCE</scope>
    <source>
        <strain evidence="1">Expedition CK06-06</strain>
    </source>
</reference>
<accession>X1LJR4</accession>
<organism evidence="1">
    <name type="scientific">marine sediment metagenome</name>
    <dbReference type="NCBI Taxonomy" id="412755"/>
    <lineage>
        <taxon>unclassified sequences</taxon>
        <taxon>metagenomes</taxon>
        <taxon>ecological metagenomes</taxon>
    </lineage>
</organism>
<dbReference type="InterPro" id="IPR013783">
    <property type="entry name" value="Ig-like_fold"/>
</dbReference>
<comment type="caution">
    <text evidence="1">The sequence shown here is derived from an EMBL/GenBank/DDBJ whole genome shotgun (WGS) entry which is preliminary data.</text>
</comment>
<evidence type="ECO:0000313" key="1">
    <source>
        <dbReference type="EMBL" id="GAI19338.1"/>
    </source>
</evidence>
<dbReference type="EMBL" id="BARV01021012">
    <property type="protein sequence ID" value="GAI19338.1"/>
    <property type="molecule type" value="Genomic_DNA"/>
</dbReference>
<feature type="non-terminal residue" evidence="1">
    <location>
        <position position="1"/>
    </location>
</feature>
<protein>
    <recommendedName>
        <fullName evidence="2">Ig-like domain-containing protein</fullName>
    </recommendedName>
</protein>